<reference evidence="2" key="2">
    <citation type="journal article" date="2024" name="Plant">
        <title>Genomic evolution and insights into agronomic trait innovations of Sesamum species.</title>
        <authorList>
            <person name="Miao H."/>
            <person name="Wang L."/>
            <person name="Qu L."/>
            <person name="Liu H."/>
            <person name="Sun Y."/>
            <person name="Le M."/>
            <person name="Wang Q."/>
            <person name="Wei S."/>
            <person name="Zheng Y."/>
            <person name="Lin W."/>
            <person name="Duan Y."/>
            <person name="Cao H."/>
            <person name="Xiong S."/>
            <person name="Wang X."/>
            <person name="Wei L."/>
            <person name="Li C."/>
            <person name="Ma Q."/>
            <person name="Ju M."/>
            <person name="Zhao R."/>
            <person name="Li G."/>
            <person name="Mu C."/>
            <person name="Tian Q."/>
            <person name="Mei H."/>
            <person name="Zhang T."/>
            <person name="Gao T."/>
            <person name="Zhang H."/>
        </authorList>
    </citation>
    <scope>NUCLEOTIDE SEQUENCE</scope>
    <source>
        <strain evidence="2">KEN1</strain>
    </source>
</reference>
<name>A0AAW2V1J0_9LAMI</name>
<sequence length="193" mass="22132">MKLAQAAGARHVRAFSDSQLVVNQVKGDFEAKEQRMAQYLDLIRTFCQTFERFELERIPRSDNEKADQLAKLASLLTAIRDRNIIFLTQEHSEIEEATKEVLVNSNMPCWKDVIEAYLTPGSLPSDKREARAVRIRAARFTMIAGELYKRGFSQPYLKCLDLEKAEYVLREVHEGSCENHSRGRSLAGKVLRQ</sequence>
<comment type="caution">
    <text evidence="2">The sequence shown here is derived from an EMBL/GenBank/DDBJ whole genome shotgun (WGS) entry which is preliminary data.</text>
</comment>
<evidence type="ECO:0000313" key="2">
    <source>
        <dbReference type="EMBL" id="KAL0421301.1"/>
    </source>
</evidence>
<dbReference type="Pfam" id="PF13456">
    <property type="entry name" value="RVT_3"/>
    <property type="match status" value="1"/>
</dbReference>
<dbReference type="PANTHER" id="PTHR48475">
    <property type="entry name" value="RIBONUCLEASE H"/>
    <property type="match status" value="1"/>
</dbReference>
<dbReference type="InterPro" id="IPR012337">
    <property type="entry name" value="RNaseH-like_sf"/>
</dbReference>
<protein>
    <recommendedName>
        <fullName evidence="1">RNase H type-1 domain-containing protein</fullName>
    </recommendedName>
</protein>
<dbReference type="GO" id="GO:0004523">
    <property type="term" value="F:RNA-DNA hybrid ribonuclease activity"/>
    <property type="evidence" value="ECO:0007669"/>
    <property type="project" value="InterPro"/>
</dbReference>
<dbReference type="SUPFAM" id="SSF53098">
    <property type="entry name" value="Ribonuclease H-like"/>
    <property type="match status" value="1"/>
</dbReference>
<reference evidence="2" key="1">
    <citation type="submission" date="2020-06" db="EMBL/GenBank/DDBJ databases">
        <authorList>
            <person name="Li T."/>
            <person name="Hu X."/>
            <person name="Zhang T."/>
            <person name="Song X."/>
            <person name="Zhang H."/>
            <person name="Dai N."/>
            <person name="Sheng W."/>
            <person name="Hou X."/>
            <person name="Wei L."/>
        </authorList>
    </citation>
    <scope>NUCLEOTIDE SEQUENCE</scope>
    <source>
        <strain evidence="2">KEN1</strain>
        <tissue evidence="2">Leaf</tissue>
    </source>
</reference>
<dbReference type="AlphaFoldDB" id="A0AAW2V1J0"/>
<dbReference type="InterPro" id="IPR036397">
    <property type="entry name" value="RNaseH_sf"/>
</dbReference>
<accession>A0AAW2V1J0</accession>
<dbReference type="InterPro" id="IPR002156">
    <property type="entry name" value="RNaseH_domain"/>
</dbReference>
<feature type="domain" description="RNase H type-1" evidence="1">
    <location>
        <begin position="1"/>
        <end position="73"/>
    </location>
</feature>
<dbReference type="EMBL" id="JACGWN010000011">
    <property type="protein sequence ID" value="KAL0421301.1"/>
    <property type="molecule type" value="Genomic_DNA"/>
</dbReference>
<proteinExistence type="predicted"/>
<dbReference type="Gene3D" id="3.30.420.10">
    <property type="entry name" value="Ribonuclease H-like superfamily/Ribonuclease H"/>
    <property type="match status" value="1"/>
</dbReference>
<dbReference type="GO" id="GO:0003676">
    <property type="term" value="F:nucleic acid binding"/>
    <property type="evidence" value="ECO:0007669"/>
    <property type="project" value="InterPro"/>
</dbReference>
<dbReference type="PANTHER" id="PTHR48475:SF2">
    <property type="entry name" value="RIBONUCLEASE H"/>
    <property type="match status" value="1"/>
</dbReference>
<gene>
    <name evidence="2" type="ORF">Slati_3153000</name>
</gene>
<organism evidence="2">
    <name type="scientific">Sesamum latifolium</name>
    <dbReference type="NCBI Taxonomy" id="2727402"/>
    <lineage>
        <taxon>Eukaryota</taxon>
        <taxon>Viridiplantae</taxon>
        <taxon>Streptophyta</taxon>
        <taxon>Embryophyta</taxon>
        <taxon>Tracheophyta</taxon>
        <taxon>Spermatophyta</taxon>
        <taxon>Magnoliopsida</taxon>
        <taxon>eudicotyledons</taxon>
        <taxon>Gunneridae</taxon>
        <taxon>Pentapetalae</taxon>
        <taxon>asterids</taxon>
        <taxon>lamiids</taxon>
        <taxon>Lamiales</taxon>
        <taxon>Pedaliaceae</taxon>
        <taxon>Sesamum</taxon>
    </lineage>
</organism>
<evidence type="ECO:0000259" key="1">
    <source>
        <dbReference type="Pfam" id="PF13456"/>
    </source>
</evidence>